<sequence length="180" mass="19177">MYAHVFDTSAGFCGIAWGEAGITGFCLPSSRAASAEAAIRRRAGAELAELPDSLGEVTEAVRRYFLGEQADFSAALLDLRAREPFFARVYAVVRTLRWGETTTYGEVAARLGVGPEAARDVGRAMGANPIPLLMPCHRVLGAGNRIGGFSAPGGAETKRRMLAIEGVQLDDLPRQSAFAF</sequence>
<organism evidence="8 9">
    <name type="scientific">Amaricoccus macauensis</name>
    <dbReference type="NCBI Taxonomy" id="57001"/>
    <lineage>
        <taxon>Bacteria</taxon>
        <taxon>Pseudomonadati</taxon>
        <taxon>Pseudomonadota</taxon>
        <taxon>Alphaproteobacteria</taxon>
        <taxon>Rhodobacterales</taxon>
        <taxon>Paracoccaceae</taxon>
        <taxon>Amaricoccus</taxon>
    </lineage>
</organism>
<dbReference type="InterPro" id="IPR036388">
    <property type="entry name" value="WH-like_DNA-bd_sf"/>
</dbReference>
<keyword evidence="4" id="KW-0227">DNA damage</keyword>
<evidence type="ECO:0000256" key="6">
    <source>
        <dbReference type="ARBA" id="ARBA00049348"/>
    </source>
</evidence>
<evidence type="ECO:0000256" key="4">
    <source>
        <dbReference type="ARBA" id="ARBA00022763"/>
    </source>
</evidence>
<comment type="catalytic activity">
    <reaction evidence="1">
        <text>a 4-O-methyl-thymidine in DNA + L-cysteinyl-[protein] = a thymidine in DNA + S-methyl-L-cysteinyl-[protein]</text>
        <dbReference type="Rhea" id="RHEA:53428"/>
        <dbReference type="Rhea" id="RHEA-COMP:10131"/>
        <dbReference type="Rhea" id="RHEA-COMP:10132"/>
        <dbReference type="Rhea" id="RHEA-COMP:13555"/>
        <dbReference type="Rhea" id="RHEA-COMP:13556"/>
        <dbReference type="ChEBI" id="CHEBI:29950"/>
        <dbReference type="ChEBI" id="CHEBI:82612"/>
        <dbReference type="ChEBI" id="CHEBI:137386"/>
        <dbReference type="ChEBI" id="CHEBI:137387"/>
        <dbReference type="EC" id="2.1.1.63"/>
    </reaction>
</comment>
<keyword evidence="3 8" id="KW-0808">Transferase</keyword>
<dbReference type="NCBIfam" id="TIGR00589">
    <property type="entry name" value="ogt"/>
    <property type="match status" value="1"/>
</dbReference>
<dbReference type="RefSeq" id="WP_184153238.1">
    <property type="nucleotide sequence ID" value="NZ_JACHFM010000004.1"/>
</dbReference>
<dbReference type="SUPFAM" id="SSF53155">
    <property type="entry name" value="Methylated DNA-protein cysteine methyltransferase domain"/>
    <property type="match status" value="1"/>
</dbReference>
<proteinExistence type="predicted"/>
<dbReference type="GO" id="GO:0006281">
    <property type="term" value="P:DNA repair"/>
    <property type="evidence" value="ECO:0007669"/>
    <property type="project" value="UniProtKB-KW"/>
</dbReference>
<dbReference type="InterPro" id="IPR001497">
    <property type="entry name" value="MethylDNA_cys_MeTrfase_AS"/>
</dbReference>
<dbReference type="InterPro" id="IPR014048">
    <property type="entry name" value="MethylDNA_cys_MeTrfase_DNA-bd"/>
</dbReference>
<evidence type="ECO:0000256" key="1">
    <source>
        <dbReference type="ARBA" id="ARBA00001286"/>
    </source>
</evidence>
<keyword evidence="2 8" id="KW-0489">Methyltransferase</keyword>
<accession>A0A840ST97</accession>
<dbReference type="AlphaFoldDB" id="A0A840ST97"/>
<dbReference type="PANTHER" id="PTHR10815:SF5">
    <property type="entry name" value="METHYLATED-DNA--PROTEIN-CYSTEINE METHYLTRANSFERASE"/>
    <property type="match status" value="1"/>
</dbReference>
<evidence type="ECO:0000256" key="5">
    <source>
        <dbReference type="ARBA" id="ARBA00023204"/>
    </source>
</evidence>
<comment type="caution">
    <text evidence="8">The sequence shown here is derived from an EMBL/GenBank/DDBJ whole genome shotgun (WGS) entry which is preliminary data.</text>
</comment>
<evidence type="ECO:0000313" key="8">
    <source>
        <dbReference type="EMBL" id="MBB5223745.1"/>
    </source>
</evidence>
<dbReference type="EMBL" id="JACHFM010000004">
    <property type="protein sequence ID" value="MBB5223745.1"/>
    <property type="molecule type" value="Genomic_DNA"/>
</dbReference>
<dbReference type="Pfam" id="PF01035">
    <property type="entry name" value="DNA_binding_1"/>
    <property type="match status" value="1"/>
</dbReference>
<dbReference type="Proteomes" id="UP000549457">
    <property type="component" value="Unassembled WGS sequence"/>
</dbReference>
<gene>
    <name evidence="8" type="ORF">HNP73_003699</name>
</gene>
<dbReference type="PROSITE" id="PS00374">
    <property type="entry name" value="MGMT"/>
    <property type="match status" value="1"/>
</dbReference>
<evidence type="ECO:0000256" key="2">
    <source>
        <dbReference type="ARBA" id="ARBA00022603"/>
    </source>
</evidence>
<dbReference type="EC" id="2.1.1.63" evidence="8"/>
<dbReference type="CDD" id="cd06445">
    <property type="entry name" value="ATase"/>
    <property type="match status" value="1"/>
</dbReference>
<keyword evidence="9" id="KW-1185">Reference proteome</keyword>
<keyword evidence="5" id="KW-0234">DNA repair</keyword>
<feature type="domain" description="Methylated-DNA-[protein]-cysteine S-methyltransferase DNA binding" evidence="7">
    <location>
        <begin position="84"/>
        <end position="167"/>
    </location>
</feature>
<dbReference type="PANTHER" id="PTHR10815">
    <property type="entry name" value="METHYLATED-DNA--PROTEIN-CYSTEINE METHYLTRANSFERASE"/>
    <property type="match status" value="1"/>
</dbReference>
<dbReference type="InterPro" id="IPR036217">
    <property type="entry name" value="MethylDNA_cys_MeTrfase_DNAb"/>
</dbReference>
<dbReference type="GO" id="GO:0032259">
    <property type="term" value="P:methylation"/>
    <property type="evidence" value="ECO:0007669"/>
    <property type="project" value="UniProtKB-KW"/>
</dbReference>
<dbReference type="Gene3D" id="1.10.10.10">
    <property type="entry name" value="Winged helix-like DNA-binding domain superfamily/Winged helix DNA-binding domain"/>
    <property type="match status" value="1"/>
</dbReference>
<comment type="catalytic activity">
    <reaction evidence="6">
        <text>a 6-O-methyl-2'-deoxyguanosine in DNA + L-cysteinyl-[protein] = S-methyl-L-cysteinyl-[protein] + a 2'-deoxyguanosine in DNA</text>
        <dbReference type="Rhea" id="RHEA:24000"/>
        <dbReference type="Rhea" id="RHEA-COMP:10131"/>
        <dbReference type="Rhea" id="RHEA-COMP:10132"/>
        <dbReference type="Rhea" id="RHEA-COMP:11367"/>
        <dbReference type="Rhea" id="RHEA-COMP:11368"/>
        <dbReference type="ChEBI" id="CHEBI:29950"/>
        <dbReference type="ChEBI" id="CHEBI:82612"/>
        <dbReference type="ChEBI" id="CHEBI:85445"/>
        <dbReference type="ChEBI" id="CHEBI:85448"/>
        <dbReference type="EC" id="2.1.1.63"/>
    </reaction>
</comment>
<evidence type="ECO:0000256" key="3">
    <source>
        <dbReference type="ARBA" id="ARBA00022679"/>
    </source>
</evidence>
<evidence type="ECO:0000259" key="7">
    <source>
        <dbReference type="Pfam" id="PF01035"/>
    </source>
</evidence>
<name>A0A840ST97_9RHOB</name>
<dbReference type="SUPFAM" id="SSF46767">
    <property type="entry name" value="Methylated DNA-protein cysteine methyltransferase, C-terminal domain"/>
    <property type="match status" value="1"/>
</dbReference>
<evidence type="ECO:0000313" key="9">
    <source>
        <dbReference type="Proteomes" id="UP000549457"/>
    </source>
</evidence>
<dbReference type="InterPro" id="IPR036631">
    <property type="entry name" value="MGMT_N_sf"/>
</dbReference>
<reference evidence="8 9" key="1">
    <citation type="submission" date="2020-08" db="EMBL/GenBank/DDBJ databases">
        <title>Genomic Encyclopedia of Type Strains, Phase IV (KMG-IV): sequencing the most valuable type-strain genomes for metagenomic binning, comparative biology and taxonomic classification.</title>
        <authorList>
            <person name="Goeker M."/>
        </authorList>
    </citation>
    <scope>NUCLEOTIDE SEQUENCE [LARGE SCALE GENOMIC DNA]</scope>
    <source>
        <strain evidence="8 9">DSM 101730</strain>
    </source>
</reference>
<protein>
    <submittedName>
        <fullName evidence="8">Methylated-DNA-[protein]-cysteine S-methyltransferase</fullName>
        <ecNumber evidence="8">2.1.1.63</ecNumber>
    </submittedName>
</protein>
<dbReference type="GO" id="GO:0003908">
    <property type="term" value="F:methylated-DNA-[protein]-cysteine S-methyltransferase activity"/>
    <property type="evidence" value="ECO:0007669"/>
    <property type="project" value="UniProtKB-EC"/>
</dbReference>